<keyword evidence="1" id="KW-0378">Hydrolase</keyword>
<dbReference type="OrthoDB" id="9797415at2"/>
<dbReference type="PRINTS" id="PR00413">
    <property type="entry name" value="HADHALOGNASE"/>
</dbReference>
<dbReference type="PANTHER" id="PTHR43611">
    <property type="entry name" value="ALPHA-D-GLUCOSE 1-PHOSPHATE PHOSPHATASE"/>
    <property type="match status" value="1"/>
</dbReference>
<accession>A0A212R853</accession>
<dbReference type="Proteomes" id="UP000197025">
    <property type="component" value="Unassembled WGS sequence"/>
</dbReference>
<dbReference type="Gene3D" id="3.40.50.1000">
    <property type="entry name" value="HAD superfamily/HAD-like"/>
    <property type="match status" value="1"/>
</dbReference>
<proteinExistence type="predicted"/>
<dbReference type="RefSeq" id="WP_088571640.1">
    <property type="nucleotide sequence ID" value="NZ_FYEK01000035.1"/>
</dbReference>
<dbReference type="InterPro" id="IPR036412">
    <property type="entry name" value="HAD-like_sf"/>
</dbReference>
<reference evidence="2" key="1">
    <citation type="submission" date="2017-06" db="EMBL/GenBank/DDBJ databases">
        <authorList>
            <person name="Varghese N."/>
            <person name="Submissions S."/>
        </authorList>
    </citation>
    <scope>NUCLEOTIDE SEQUENCE [LARGE SCALE GENOMIC DNA]</scope>
    <source>
        <strain evidence="2">JAD2</strain>
    </source>
</reference>
<dbReference type="SUPFAM" id="SSF56784">
    <property type="entry name" value="HAD-like"/>
    <property type="match status" value="1"/>
</dbReference>
<dbReference type="AlphaFoldDB" id="A0A212R853"/>
<dbReference type="InterPro" id="IPR006439">
    <property type="entry name" value="HAD-SF_hydro_IA"/>
</dbReference>
<dbReference type="SFLD" id="SFLDS00003">
    <property type="entry name" value="Haloacid_Dehalogenase"/>
    <property type="match status" value="1"/>
</dbReference>
<dbReference type="NCBIfam" id="TIGR01509">
    <property type="entry name" value="HAD-SF-IA-v3"/>
    <property type="match status" value="1"/>
</dbReference>
<dbReference type="SFLD" id="SFLDG01129">
    <property type="entry name" value="C1.5:_HAD__Beta-PGM__Phosphata"/>
    <property type="match status" value="1"/>
</dbReference>
<dbReference type="PANTHER" id="PTHR43611:SF3">
    <property type="entry name" value="FLAVIN MONONUCLEOTIDE HYDROLASE 1, CHLOROPLATIC"/>
    <property type="match status" value="1"/>
</dbReference>
<dbReference type="InParanoid" id="A0A212R853"/>
<dbReference type="NCBIfam" id="TIGR01549">
    <property type="entry name" value="HAD-SF-IA-v1"/>
    <property type="match status" value="1"/>
</dbReference>
<name>A0A212R853_9CHLR</name>
<dbReference type="GO" id="GO:0016787">
    <property type="term" value="F:hydrolase activity"/>
    <property type="evidence" value="ECO:0007669"/>
    <property type="project" value="UniProtKB-KW"/>
</dbReference>
<evidence type="ECO:0000313" key="1">
    <source>
        <dbReference type="EMBL" id="SNB68160.1"/>
    </source>
</evidence>
<protein>
    <submittedName>
        <fullName evidence="1">Putative hydrolase of the HAD superfamily</fullName>
    </submittedName>
</protein>
<dbReference type="CDD" id="cd02603">
    <property type="entry name" value="HAD_sEH-N_like"/>
    <property type="match status" value="1"/>
</dbReference>
<dbReference type="Pfam" id="PF00702">
    <property type="entry name" value="Hydrolase"/>
    <property type="match status" value="1"/>
</dbReference>
<keyword evidence="2" id="KW-1185">Reference proteome</keyword>
<dbReference type="EMBL" id="FYEK01000035">
    <property type="protein sequence ID" value="SNB68160.1"/>
    <property type="molecule type" value="Genomic_DNA"/>
</dbReference>
<gene>
    <name evidence="1" type="ORF">SAMN02746019_00002550</name>
</gene>
<dbReference type="InterPro" id="IPR023214">
    <property type="entry name" value="HAD_sf"/>
</dbReference>
<sequence length="202" mass="22743">MRRAVIVDFGGVLVRTEDLSPREQLARELGMSREALEALLFASDLSLRAQRGELPEPAFWQAVGERLGITDPQALHRLRERFFAGDRLNEPLVEALRRWKGRIPLGLISNAWSGLREVLRRLGLLALFDVVVISAEVGLLKPDPRIYRRALEGLGLPPEATAFLDDLPENVQAARALGMHGILFRDPEEALRQLQEWLNGTR</sequence>
<organism evidence="1 2">
    <name type="scientific">Thermoflexus hugenholtzii JAD2</name>
    <dbReference type="NCBI Taxonomy" id="877466"/>
    <lineage>
        <taxon>Bacteria</taxon>
        <taxon>Bacillati</taxon>
        <taxon>Chloroflexota</taxon>
        <taxon>Thermoflexia</taxon>
        <taxon>Thermoflexales</taxon>
        <taxon>Thermoflexaceae</taxon>
        <taxon>Thermoflexus</taxon>
    </lineage>
</organism>
<evidence type="ECO:0000313" key="2">
    <source>
        <dbReference type="Proteomes" id="UP000197025"/>
    </source>
</evidence>